<gene>
    <name evidence="2" type="ORF">Scinn_52960</name>
</gene>
<evidence type="ECO:0000313" key="3">
    <source>
        <dbReference type="Proteomes" id="UP000660554"/>
    </source>
</evidence>
<feature type="compositionally biased region" description="Low complexity" evidence="1">
    <location>
        <begin position="7"/>
        <end position="18"/>
    </location>
</feature>
<name>A0ABQ3NSW1_STRVG</name>
<sequence>MTRNADTEGAATDTAGLAPASDLTGPEAAGWAVPHAAGALSDGAFFAGRHAAGPYSDGACADVQAVSRP</sequence>
<evidence type="ECO:0000313" key="2">
    <source>
        <dbReference type="EMBL" id="GHI15833.1"/>
    </source>
</evidence>
<dbReference type="Proteomes" id="UP000660554">
    <property type="component" value="Unassembled WGS sequence"/>
</dbReference>
<evidence type="ECO:0000256" key="1">
    <source>
        <dbReference type="SAM" id="MobiDB-lite"/>
    </source>
</evidence>
<dbReference type="EMBL" id="BNDV01000012">
    <property type="protein sequence ID" value="GHI15833.1"/>
    <property type="molecule type" value="Genomic_DNA"/>
</dbReference>
<reference evidence="3" key="1">
    <citation type="submission" date="2020-09" db="EMBL/GenBank/DDBJ databases">
        <title>Whole genome shotgun sequence of Streptomyces cinnamonensis NBRC 15873.</title>
        <authorList>
            <person name="Komaki H."/>
            <person name="Tamura T."/>
        </authorList>
    </citation>
    <scope>NUCLEOTIDE SEQUENCE [LARGE SCALE GENOMIC DNA]</scope>
    <source>
        <strain evidence="3">NBRC 15873</strain>
    </source>
</reference>
<accession>A0ABQ3NSW1</accession>
<keyword evidence="3" id="KW-1185">Reference proteome</keyword>
<feature type="region of interest" description="Disordered" evidence="1">
    <location>
        <begin position="1"/>
        <end position="28"/>
    </location>
</feature>
<comment type="caution">
    <text evidence="2">The sequence shown here is derived from an EMBL/GenBank/DDBJ whole genome shotgun (WGS) entry which is preliminary data.</text>
</comment>
<protein>
    <submittedName>
        <fullName evidence="2">Uncharacterized protein</fullName>
    </submittedName>
</protein>
<proteinExistence type="predicted"/>
<organism evidence="2 3">
    <name type="scientific">Streptomyces virginiae</name>
    <name type="common">Streptomyces cinnamonensis</name>
    <dbReference type="NCBI Taxonomy" id="1961"/>
    <lineage>
        <taxon>Bacteria</taxon>
        <taxon>Bacillati</taxon>
        <taxon>Actinomycetota</taxon>
        <taxon>Actinomycetes</taxon>
        <taxon>Kitasatosporales</taxon>
        <taxon>Streptomycetaceae</taxon>
        <taxon>Streptomyces</taxon>
    </lineage>
</organism>